<comment type="subcellular location">
    <subcellularLocation>
        <location evidence="10">Cytoplasm</location>
    </subcellularLocation>
    <text evidence="10">Associated with the membrane possibly through PlsY.</text>
</comment>
<evidence type="ECO:0000313" key="11">
    <source>
        <dbReference type="EMBL" id="QAZ66209.1"/>
    </source>
</evidence>
<comment type="similarity">
    <text evidence="10">Belongs to the PlsX family.</text>
</comment>
<comment type="pathway">
    <text evidence="10">Lipid metabolism; phospholipid metabolism.</text>
</comment>
<keyword evidence="4 10" id="KW-0808">Transferase</keyword>
<keyword evidence="7 10" id="KW-1208">Phospholipid metabolism</keyword>
<evidence type="ECO:0000256" key="4">
    <source>
        <dbReference type="ARBA" id="ARBA00022679"/>
    </source>
</evidence>
<dbReference type="InterPro" id="IPR012281">
    <property type="entry name" value="Phospholipid_synth_PlsX-like"/>
</dbReference>
<name>A0A4P6HY37_9BACT</name>
<dbReference type="AlphaFoldDB" id="A0A4P6HY37"/>
<evidence type="ECO:0000313" key="12">
    <source>
        <dbReference type="Proteomes" id="UP000293296"/>
    </source>
</evidence>
<evidence type="ECO:0000256" key="2">
    <source>
        <dbReference type="ARBA" id="ARBA00022490"/>
    </source>
</evidence>
<keyword evidence="12" id="KW-1185">Reference proteome</keyword>
<dbReference type="PANTHER" id="PTHR30100:SF1">
    <property type="entry name" value="PHOSPHATE ACYLTRANSFERASE"/>
    <property type="match status" value="1"/>
</dbReference>
<dbReference type="GO" id="GO:0008654">
    <property type="term" value="P:phospholipid biosynthetic process"/>
    <property type="evidence" value="ECO:0007669"/>
    <property type="project" value="UniProtKB-KW"/>
</dbReference>
<reference evidence="11 12" key="1">
    <citation type="submission" date="2018-02" db="EMBL/GenBank/DDBJ databases">
        <title>Genome sequence of Desulfovibrio carbinolicus DSM 3852.</title>
        <authorList>
            <person name="Wilbanks E."/>
            <person name="Skennerton C.T."/>
            <person name="Orphan V.J."/>
        </authorList>
    </citation>
    <scope>NUCLEOTIDE SEQUENCE [LARGE SCALE GENOMIC DNA]</scope>
    <source>
        <strain evidence="11 12">DSM 3852</strain>
    </source>
</reference>
<keyword evidence="11" id="KW-0012">Acyltransferase</keyword>
<dbReference type="EMBL" id="CP026538">
    <property type="protein sequence ID" value="QAZ66209.1"/>
    <property type="molecule type" value="Genomic_DNA"/>
</dbReference>
<evidence type="ECO:0000256" key="1">
    <source>
        <dbReference type="ARBA" id="ARBA00001232"/>
    </source>
</evidence>
<evidence type="ECO:0000256" key="7">
    <source>
        <dbReference type="ARBA" id="ARBA00023264"/>
    </source>
</evidence>
<dbReference type="GO" id="GO:0005737">
    <property type="term" value="C:cytoplasm"/>
    <property type="evidence" value="ECO:0007669"/>
    <property type="project" value="UniProtKB-SubCell"/>
</dbReference>
<dbReference type="PIRSF" id="PIRSF002465">
    <property type="entry name" value="Phsphlp_syn_PlsX"/>
    <property type="match status" value="1"/>
</dbReference>
<proteinExistence type="inferred from homology"/>
<comment type="catalytic activity">
    <reaction evidence="1 10">
        <text>a fatty acyl-[ACP] + phosphate = an acyl phosphate + holo-[ACP]</text>
        <dbReference type="Rhea" id="RHEA:42292"/>
        <dbReference type="Rhea" id="RHEA-COMP:9685"/>
        <dbReference type="Rhea" id="RHEA-COMP:14125"/>
        <dbReference type="ChEBI" id="CHEBI:43474"/>
        <dbReference type="ChEBI" id="CHEBI:59918"/>
        <dbReference type="ChEBI" id="CHEBI:64479"/>
        <dbReference type="ChEBI" id="CHEBI:138651"/>
        <dbReference type="EC" id="2.3.1.274"/>
    </reaction>
</comment>
<dbReference type="GO" id="GO:0006633">
    <property type="term" value="P:fatty acid biosynthetic process"/>
    <property type="evidence" value="ECO:0007669"/>
    <property type="project" value="UniProtKB-UniRule"/>
</dbReference>
<keyword evidence="3 10" id="KW-0444">Lipid biosynthesis</keyword>
<evidence type="ECO:0000256" key="6">
    <source>
        <dbReference type="ARBA" id="ARBA00023209"/>
    </source>
</evidence>
<dbReference type="Gene3D" id="3.40.718.10">
    <property type="entry name" value="Isopropylmalate Dehydrogenase"/>
    <property type="match status" value="1"/>
</dbReference>
<comment type="subunit">
    <text evidence="9 10">Homodimer. Probably interacts with PlsY.</text>
</comment>
<dbReference type="GO" id="GO:0043811">
    <property type="term" value="F:phosphate:acyl-[acyl carrier protein] acyltransferase activity"/>
    <property type="evidence" value="ECO:0007669"/>
    <property type="project" value="UniProtKB-UniRule"/>
</dbReference>
<dbReference type="RefSeq" id="WP_129349270.1">
    <property type="nucleotide sequence ID" value="NZ_CP026538.1"/>
</dbReference>
<organism evidence="11 12">
    <name type="scientific">Solidesulfovibrio carbinolicus</name>
    <dbReference type="NCBI Taxonomy" id="296842"/>
    <lineage>
        <taxon>Bacteria</taxon>
        <taxon>Pseudomonadati</taxon>
        <taxon>Thermodesulfobacteriota</taxon>
        <taxon>Desulfovibrionia</taxon>
        <taxon>Desulfovibrionales</taxon>
        <taxon>Desulfovibrionaceae</taxon>
        <taxon>Solidesulfovibrio</taxon>
    </lineage>
</organism>
<evidence type="ECO:0000256" key="9">
    <source>
        <dbReference type="ARBA" id="ARBA00046608"/>
    </source>
</evidence>
<dbReference type="NCBIfam" id="TIGR00182">
    <property type="entry name" value="plsX"/>
    <property type="match status" value="1"/>
</dbReference>
<dbReference type="EC" id="2.3.1.274" evidence="8 10"/>
<dbReference type="InterPro" id="IPR003664">
    <property type="entry name" value="FA_synthesis"/>
</dbReference>
<evidence type="ECO:0000256" key="5">
    <source>
        <dbReference type="ARBA" id="ARBA00023098"/>
    </source>
</evidence>
<keyword evidence="5 10" id="KW-0443">Lipid metabolism</keyword>
<dbReference type="HAMAP" id="MF_00019">
    <property type="entry name" value="PlsX"/>
    <property type="match status" value="1"/>
</dbReference>
<evidence type="ECO:0000256" key="10">
    <source>
        <dbReference type="HAMAP-Rule" id="MF_00019"/>
    </source>
</evidence>
<evidence type="ECO:0000256" key="8">
    <source>
        <dbReference type="ARBA" id="ARBA00024069"/>
    </source>
</evidence>
<dbReference type="PANTHER" id="PTHR30100">
    <property type="entry name" value="FATTY ACID/PHOSPHOLIPID SYNTHESIS PROTEIN PLSX"/>
    <property type="match status" value="1"/>
</dbReference>
<dbReference type="KEGG" id="dcb:C3Y92_02715"/>
<sequence length="349" mass="36737">MPNNKPRIAVDAMGGDFGPRMVVPGALHAAKAGQAEVILVGDQDAIAAELSRRDVKGLPISVVHASQVVEMDEKPSEAMRRKKDSSIQVACNLVRDGAADGLISAGHSGATLACAMFTIGRVPGVERPAIATFLPSERSHTVIADVGANVDCKPFHLLQFGVMASVLAKTMLGRENPVVALLSNGEEKGKGNQLAKETFDLLRASSLNFVGNIEGRDLFAGNVDVVVCDGFVGNVVIKEAEGLASSMGRVLKGELRRGFFGQIGTMLALNALKRFARLMDYTEYGGAPLMGLKGSCLICHGASNAKAMASAVRMAARFVAMEANSHLSEAVAANIDLTGPRRQAANEQR</sequence>
<protein>
    <recommendedName>
        <fullName evidence="8 10">Phosphate acyltransferase</fullName>
        <ecNumber evidence="8 10">2.3.1.274</ecNumber>
    </recommendedName>
    <alternativeName>
        <fullName evidence="10">Acyl-ACP phosphotransacylase</fullName>
    </alternativeName>
    <alternativeName>
        <fullName evidence="10">Acyl-[acyl-carrier-protein]--phosphate acyltransferase</fullName>
    </alternativeName>
    <alternativeName>
        <fullName evidence="10">Phosphate-acyl-ACP acyltransferase</fullName>
    </alternativeName>
</protein>
<comment type="function">
    <text evidence="10">Catalyzes the reversible formation of acyl-phosphate (acyl-PO(4)) from acyl-[acyl-carrier-protein] (acyl-ACP). This enzyme utilizes acyl-ACP as fatty acyl donor, but not acyl-CoA.</text>
</comment>
<dbReference type="UniPathway" id="UPA00085"/>
<evidence type="ECO:0000256" key="3">
    <source>
        <dbReference type="ARBA" id="ARBA00022516"/>
    </source>
</evidence>
<dbReference type="Proteomes" id="UP000293296">
    <property type="component" value="Chromosome"/>
</dbReference>
<dbReference type="OrthoDB" id="9806408at2"/>
<keyword evidence="6 10" id="KW-0594">Phospholipid biosynthesis</keyword>
<accession>A0A4P6HY37</accession>
<gene>
    <name evidence="10" type="primary">plsX</name>
    <name evidence="11" type="ORF">C3Y92_02715</name>
</gene>
<keyword evidence="2 10" id="KW-0963">Cytoplasm</keyword>
<dbReference type="SUPFAM" id="SSF53659">
    <property type="entry name" value="Isocitrate/Isopropylmalate dehydrogenase-like"/>
    <property type="match status" value="1"/>
</dbReference>
<dbReference type="Pfam" id="PF02504">
    <property type="entry name" value="FA_synthesis"/>
    <property type="match status" value="1"/>
</dbReference>